<dbReference type="NCBIfam" id="NF002463">
    <property type="entry name" value="PRK01683.1"/>
    <property type="match status" value="1"/>
</dbReference>
<dbReference type="GO" id="GO:0005737">
    <property type="term" value="C:cytoplasm"/>
    <property type="evidence" value="ECO:0007669"/>
    <property type="project" value="UniProtKB-SubCell"/>
</dbReference>
<dbReference type="EC" id="2.1.1.144" evidence="5"/>
<dbReference type="CDD" id="cd02440">
    <property type="entry name" value="AdoMet_MTases"/>
    <property type="match status" value="1"/>
</dbReference>
<evidence type="ECO:0000256" key="5">
    <source>
        <dbReference type="HAMAP-Rule" id="MF_00560"/>
    </source>
</evidence>
<dbReference type="Gene3D" id="1.10.150.290">
    <property type="entry name" value="S-adenosyl-L-methionine-dependent methyltransferases"/>
    <property type="match status" value="1"/>
</dbReference>
<comment type="catalytic activity">
    <reaction evidence="5">
        <text>trans-aconitate + S-adenosyl-L-methionine = (E)-3-(methoxycarbonyl)pent-2-enedioate + S-adenosyl-L-homocysteine</text>
        <dbReference type="Rhea" id="RHEA:14969"/>
        <dbReference type="ChEBI" id="CHEBI:15708"/>
        <dbReference type="ChEBI" id="CHEBI:57470"/>
        <dbReference type="ChEBI" id="CHEBI:57856"/>
        <dbReference type="ChEBI" id="CHEBI:59789"/>
        <dbReference type="EC" id="2.1.1.144"/>
    </reaction>
</comment>
<name>A0A2K8QIP0_9GAMM</name>
<feature type="domain" description="Methyltransferase" evidence="6">
    <location>
        <begin position="35"/>
        <end position="124"/>
    </location>
</feature>
<keyword evidence="4 5" id="KW-0949">S-adenosyl-L-methionine</keyword>
<keyword evidence="3 5" id="KW-0808">Transferase</keyword>
<reference evidence="8" key="1">
    <citation type="journal article" date="2018" name="Genome Announc.">
        <title>Complete genome sequence of a Dickeya fangzhongdai type strain causing bleeding canker of pear tree trunks.</title>
        <authorList>
            <person name="Zhao Y."/>
            <person name="Tian Y."/>
            <person name="Li X."/>
            <person name="Hu B."/>
        </authorList>
    </citation>
    <scope>NUCLEOTIDE SEQUENCE [LARGE SCALE GENOMIC DNA]</scope>
    <source>
        <strain evidence="8">DSM 101947</strain>
    </source>
</reference>
<dbReference type="GO" id="GO:0030798">
    <property type="term" value="F:trans-aconitate 2-methyltransferase activity"/>
    <property type="evidence" value="ECO:0007669"/>
    <property type="project" value="UniProtKB-UniRule"/>
</dbReference>
<organism evidence="7 8">
    <name type="scientific">Dickeya fangzhongdai</name>
    <dbReference type="NCBI Taxonomy" id="1778540"/>
    <lineage>
        <taxon>Bacteria</taxon>
        <taxon>Pseudomonadati</taxon>
        <taxon>Pseudomonadota</taxon>
        <taxon>Gammaproteobacteria</taxon>
        <taxon>Enterobacterales</taxon>
        <taxon>Pectobacteriaceae</taxon>
        <taxon>Dickeya</taxon>
    </lineage>
</organism>
<evidence type="ECO:0000313" key="7">
    <source>
        <dbReference type="EMBL" id="ATZ92955.1"/>
    </source>
</evidence>
<evidence type="ECO:0000256" key="1">
    <source>
        <dbReference type="ARBA" id="ARBA00022490"/>
    </source>
</evidence>
<dbReference type="PANTHER" id="PTHR43861:SF1">
    <property type="entry name" value="TRANS-ACONITATE 2-METHYLTRANSFERASE"/>
    <property type="match status" value="1"/>
</dbReference>
<evidence type="ECO:0000313" key="8">
    <source>
        <dbReference type="Proteomes" id="UP000231901"/>
    </source>
</evidence>
<dbReference type="HAMAP" id="MF_00560">
    <property type="entry name" value="Tran_acon_Me_trans"/>
    <property type="match status" value="1"/>
</dbReference>
<dbReference type="KEGG" id="dfn:CVE23_02555"/>
<evidence type="ECO:0000256" key="3">
    <source>
        <dbReference type="ARBA" id="ARBA00022679"/>
    </source>
</evidence>
<proteinExistence type="inferred from homology"/>
<dbReference type="SUPFAM" id="SSF53335">
    <property type="entry name" value="S-adenosyl-L-methionine-dependent methyltransferases"/>
    <property type="match status" value="1"/>
</dbReference>
<dbReference type="RefSeq" id="WP_049854632.1">
    <property type="nucleotide sequence ID" value="NZ_BMJF01000018.1"/>
</dbReference>
<dbReference type="Pfam" id="PF13649">
    <property type="entry name" value="Methyltransf_25"/>
    <property type="match status" value="1"/>
</dbReference>
<gene>
    <name evidence="5" type="primary">tam</name>
    <name evidence="7" type="ORF">CVE23_02555</name>
</gene>
<evidence type="ECO:0000256" key="4">
    <source>
        <dbReference type="ARBA" id="ARBA00022691"/>
    </source>
</evidence>
<dbReference type="GO" id="GO:0032259">
    <property type="term" value="P:methylation"/>
    <property type="evidence" value="ECO:0007669"/>
    <property type="project" value="UniProtKB-KW"/>
</dbReference>
<keyword evidence="1 5" id="KW-0963">Cytoplasm</keyword>
<protein>
    <recommendedName>
        <fullName evidence="5">Trans-aconitate 2-methyltransferase</fullName>
        <ecNumber evidence="5">2.1.1.144</ecNumber>
    </recommendedName>
</protein>
<keyword evidence="8" id="KW-1185">Reference proteome</keyword>
<dbReference type="OrthoDB" id="9795085at2"/>
<dbReference type="GeneID" id="66563221"/>
<comment type="function">
    <text evidence="5">Catalyzes the S-adenosylmethionine monomethyl esterification of trans-aconitate.</text>
</comment>
<dbReference type="PANTHER" id="PTHR43861">
    <property type="entry name" value="TRANS-ACONITATE 2-METHYLTRANSFERASE-RELATED"/>
    <property type="match status" value="1"/>
</dbReference>
<dbReference type="Proteomes" id="UP000231901">
    <property type="component" value="Chromosome"/>
</dbReference>
<dbReference type="InterPro" id="IPR041698">
    <property type="entry name" value="Methyltransf_25"/>
</dbReference>
<evidence type="ECO:0000256" key="2">
    <source>
        <dbReference type="ARBA" id="ARBA00022603"/>
    </source>
</evidence>
<comment type="subcellular location">
    <subcellularLocation>
        <location evidence="5">Cytoplasm</location>
    </subcellularLocation>
</comment>
<keyword evidence="2 5" id="KW-0489">Methyltransferase</keyword>
<dbReference type="EMBL" id="CP025003">
    <property type="protein sequence ID" value="ATZ92955.1"/>
    <property type="molecule type" value="Genomic_DNA"/>
</dbReference>
<dbReference type="InterPro" id="IPR023506">
    <property type="entry name" value="Trans-aconitate_MeTrfase"/>
</dbReference>
<comment type="similarity">
    <text evidence="5">Belongs to the methyltransferase superfamily. Tam family.</text>
</comment>
<dbReference type="AlphaFoldDB" id="A0A2K8QIP0"/>
<sequence>MQDWNPELYLRFAGERTRPALELLSRISHPAPIAITDLGCGPGNSTELLHQAWPQARVTGVDNSSAMLQQARQRLPGCTFQEADIASWQPDTPQDIIYANASLQWLPDHDQLLPALIEHLTPGGVLAVQMPDTLSQPTHQLMRKIAAEGPWWERFGDVDKVRQALLSTGQYYDLLVSHGCDVDIWHTTYYHVMSGPQAIIEWLKGTGLRPFLAELNEQEQQDFLQQYQLCLQTAYPAQADGNSLLTYPRLFMVATKRQ</sequence>
<evidence type="ECO:0000259" key="6">
    <source>
        <dbReference type="Pfam" id="PF13649"/>
    </source>
</evidence>
<dbReference type="InterPro" id="IPR023149">
    <property type="entry name" value="Trans_acon_MeTrfase_C"/>
</dbReference>
<dbReference type="Gene3D" id="3.40.50.150">
    <property type="entry name" value="Vaccinia Virus protein VP39"/>
    <property type="match status" value="1"/>
</dbReference>
<accession>A0A2K8QIP0</accession>
<dbReference type="InterPro" id="IPR029063">
    <property type="entry name" value="SAM-dependent_MTases_sf"/>
</dbReference>